<dbReference type="Proteomes" id="UP000032024">
    <property type="component" value="Chromosome"/>
</dbReference>
<reference evidence="2" key="1">
    <citation type="submission" date="2015-01" db="EMBL/GenBank/DDBJ databases">
        <title>Comparative genome analysis of Bacillus coagulans HM-08, Clostridium butyricum HM-68, Bacillus subtilis HM-66 and Bacillus paralicheniformis BL-09.</title>
        <authorList>
            <person name="Zhang H."/>
        </authorList>
    </citation>
    <scope>NUCLEOTIDE SEQUENCE [LARGE SCALE GENOMIC DNA]</scope>
    <source>
        <strain evidence="2">HM-08</strain>
    </source>
</reference>
<sequence length="58" mass="6868">MTEGIRRNNRRSVRNRAVFICNQPGNGTAAIRRQYSSEQHQQKDENQLMYIFRIEDGI</sequence>
<keyword evidence="2" id="KW-1185">Reference proteome</keyword>
<evidence type="ECO:0000313" key="2">
    <source>
        <dbReference type="Proteomes" id="UP000032024"/>
    </source>
</evidence>
<dbReference type="EMBL" id="CP010525">
    <property type="protein sequence ID" value="AJO24280.1"/>
    <property type="molecule type" value="Genomic_DNA"/>
</dbReference>
<proteinExistence type="predicted"/>
<organism evidence="1 2">
    <name type="scientific">Heyndrickxia coagulans</name>
    <name type="common">Weizmannia coagulans</name>
    <dbReference type="NCBI Taxonomy" id="1398"/>
    <lineage>
        <taxon>Bacteria</taxon>
        <taxon>Bacillati</taxon>
        <taxon>Bacillota</taxon>
        <taxon>Bacilli</taxon>
        <taxon>Bacillales</taxon>
        <taxon>Bacillaceae</taxon>
        <taxon>Heyndrickxia</taxon>
    </lineage>
</organism>
<dbReference type="AlphaFoldDB" id="A0AAN0T9R1"/>
<accession>A0AAN0T9R1</accession>
<gene>
    <name evidence="1" type="ORF">SB48_HM08orf05568</name>
</gene>
<name>A0AAN0T9R1_HEYCO</name>
<protein>
    <submittedName>
        <fullName evidence="1">Uncharacterized protein</fullName>
    </submittedName>
</protein>
<evidence type="ECO:0000313" key="1">
    <source>
        <dbReference type="EMBL" id="AJO24280.1"/>
    </source>
</evidence>